<proteinExistence type="predicted"/>
<accession>A0A3R6D527</accession>
<evidence type="ECO:0000313" key="2">
    <source>
        <dbReference type="Proteomes" id="UP000283701"/>
    </source>
</evidence>
<reference evidence="1 2" key="1">
    <citation type="submission" date="2018-08" db="EMBL/GenBank/DDBJ databases">
        <title>A genome reference for cultivated species of the human gut microbiota.</title>
        <authorList>
            <person name="Zou Y."/>
            <person name="Xue W."/>
            <person name="Luo G."/>
        </authorList>
    </citation>
    <scope>NUCLEOTIDE SEQUENCE [LARGE SCALE GENOMIC DNA]</scope>
    <source>
        <strain evidence="1 2">AM23-23AC</strain>
    </source>
</reference>
<organism evidence="1 2">
    <name type="scientific">Roseburia inulinivorans</name>
    <dbReference type="NCBI Taxonomy" id="360807"/>
    <lineage>
        <taxon>Bacteria</taxon>
        <taxon>Bacillati</taxon>
        <taxon>Bacillota</taxon>
        <taxon>Clostridia</taxon>
        <taxon>Lachnospirales</taxon>
        <taxon>Lachnospiraceae</taxon>
        <taxon>Roseburia</taxon>
    </lineage>
</organism>
<protein>
    <submittedName>
        <fullName evidence="1">Membrane-spanning protein</fullName>
    </submittedName>
</protein>
<gene>
    <name evidence="1" type="ORF">DW654_10615</name>
</gene>
<evidence type="ECO:0000313" key="1">
    <source>
        <dbReference type="EMBL" id="RHF83484.1"/>
    </source>
</evidence>
<comment type="caution">
    <text evidence="1">The sequence shown here is derived from an EMBL/GenBank/DDBJ whole genome shotgun (WGS) entry which is preliminary data.</text>
</comment>
<name>A0A3R6D527_9FIRM</name>
<dbReference type="Proteomes" id="UP000283701">
    <property type="component" value="Unassembled WGS sequence"/>
</dbReference>
<sequence>MHLSNRKDEMIMNCKKYRICLMLLVLALLAGTAFYYMTNEKDTGEPKDGMLVQEVISEESRNYA</sequence>
<dbReference type="EMBL" id="QRHP01000011">
    <property type="protein sequence ID" value="RHF83484.1"/>
    <property type="molecule type" value="Genomic_DNA"/>
</dbReference>
<dbReference type="AlphaFoldDB" id="A0A3R6D527"/>